<dbReference type="PANTHER" id="PTHR46082">
    <property type="entry name" value="ATP/GTP-BINDING PROTEIN-RELATED"/>
    <property type="match status" value="1"/>
</dbReference>
<comment type="caution">
    <text evidence="1">The sequence shown here is derived from an EMBL/GenBank/DDBJ whole genome shotgun (WGS) entry which is preliminary data.</text>
</comment>
<protein>
    <recommendedName>
        <fullName evidence="3">MalT-like TPR region domain-containing protein</fullName>
    </recommendedName>
</protein>
<dbReference type="AlphaFoldDB" id="A0A8H7K126"/>
<dbReference type="Pfam" id="PF13174">
    <property type="entry name" value="TPR_6"/>
    <property type="match status" value="1"/>
</dbReference>
<name>A0A8H7K126_BIOOC</name>
<dbReference type="InterPro" id="IPR011990">
    <property type="entry name" value="TPR-like_helical_dom_sf"/>
</dbReference>
<reference evidence="1" key="1">
    <citation type="submission" date="2020-10" db="EMBL/GenBank/DDBJ databases">
        <title>High-Quality Genome Resource of Clonostachys rosea strain S41 by Oxford Nanopore Long-Read Sequencing.</title>
        <authorList>
            <person name="Wang H."/>
        </authorList>
    </citation>
    <scope>NUCLEOTIDE SEQUENCE</scope>
    <source>
        <strain evidence="1">S41</strain>
    </source>
</reference>
<dbReference type="Pfam" id="PF13424">
    <property type="entry name" value="TPR_12"/>
    <property type="match status" value="1"/>
</dbReference>
<dbReference type="InterPro" id="IPR053137">
    <property type="entry name" value="NLR-like"/>
</dbReference>
<organism evidence="1 2">
    <name type="scientific">Bionectria ochroleuca</name>
    <name type="common">Gliocladium roseum</name>
    <dbReference type="NCBI Taxonomy" id="29856"/>
    <lineage>
        <taxon>Eukaryota</taxon>
        <taxon>Fungi</taxon>
        <taxon>Dikarya</taxon>
        <taxon>Ascomycota</taxon>
        <taxon>Pezizomycotina</taxon>
        <taxon>Sordariomycetes</taxon>
        <taxon>Hypocreomycetidae</taxon>
        <taxon>Hypocreales</taxon>
        <taxon>Bionectriaceae</taxon>
        <taxon>Clonostachys</taxon>
    </lineage>
</organism>
<dbReference type="InterPro" id="IPR019734">
    <property type="entry name" value="TPR_rpt"/>
</dbReference>
<proteinExistence type="predicted"/>
<accession>A0A8H7K126</accession>
<evidence type="ECO:0008006" key="3">
    <source>
        <dbReference type="Google" id="ProtNLM"/>
    </source>
</evidence>
<dbReference type="Proteomes" id="UP000616885">
    <property type="component" value="Unassembled WGS sequence"/>
</dbReference>
<dbReference type="SUPFAM" id="SSF48452">
    <property type="entry name" value="TPR-like"/>
    <property type="match status" value="2"/>
</dbReference>
<dbReference type="PANTHER" id="PTHR46082:SF6">
    <property type="entry name" value="AAA+ ATPASE DOMAIN-CONTAINING PROTEIN-RELATED"/>
    <property type="match status" value="1"/>
</dbReference>
<gene>
    <name evidence="1" type="ORF">IM811_009354</name>
</gene>
<evidence type="ECO:0000313" key="2">
    <source>
        <dbReference type="Proteomes" id="UP000616885"/>
    </source>
</evidence>
<sequence>MNRTSFARYLSDYHESEEGMMELLGNGFDDDTHHNRSQSAVATTWLVSFKQPKAIPRSILPDMGSEQAKTQVIGTLEGYGFLTTREGGDILDMHSLVHTIAQRQVRSQGVSKLGRDRIFSHLYAVFPDGKWRDRYLWQQYLPHALQAYHSLSEDEPSDSTGLGYKMACCFIREGRYPEAIAILERVVIVQRRLEEDNSENLLERIIASQSRFLPNDHPDQLTSQERLAEAYNFKRQPAPAISILEYTTAIRSKSLPENDNRLLTSQYLLAQAYTEGGRTDKALEILEHIVAIRSRSLPEDNPARLASQHQLALAYRANLQTSKAISLLEHITAVEARCLPQDHQAIEILELVVDIRSRYLPEDHRDRLRSECDLATAYSYTHDDRTKEATNILEHAVAVGSWCFAEDDTYLLVLQYALAREYGLHGRLKEAIEVMEHVVATESYCREENDGRRLASEKLLSQLREDYHSRARKLGDRIRGSLVRPLIRAFQRQRRSNDMADQREVNKALSSALHQRTSLRLFIRQET</sequence>
<dbReference type="Gene3D" id="1.25.40.10">
    <property type="entry name" value="Tetratricopeptide repeat domain"/>
    <property type="match status" value="2"/>
</dbReference>
<evidence type="ECO:0000313" key="1">
    <source>
        <dbReference type="EMBL" id="KAF9742701.1"/>
    </source>
</evidence>
<dbReference type="EMBL" id="JADCTT010000020">
    <property type="protein sequence ID" value="KAF9742701.1"/>
    <property type="molecule type" value="Genomic_DNA"/>
</dbReference>